<organism evidence="1 2">
    <name type="scientific">Babesia caballi</name>
    <dbReference type="NCBI Taxonomy" id="5871"/>
    <lineage>
        <taxon>Eukaryota</taxon>
        <taxon>Sar</taxon>
        <taxon>Alveolata</taxon>
        <taxon>Apicomplexa</taxon>
        <taxon>Aconoidasida</taxon>
        <taxon>Piroplasmida</taxon>
        <taxon>Babesiidae</taxon>
        <taxon>Babesia</taxon>
    </lineage>
</organism>
<name>A0AAV4LTH0_BABCB</name>
<keyword evidence="2" id="KW-1185">Reference proteome</keyword>
<comment type="caution">
    <text evidence="1">The sequence shown here is derived from an EMBL/GenBank/DDBJ whole genome shotgun (WGS) entry which is preliminary data.</text>
</comment>
<dbReference type="GeneID" id="94195028"/>
<dbReference type="EMBL" id="BPLF01000002">
    <property type="protein sequence ID" value="GIX63547.1"/>
    <property type="molecule type" value="Genomic_DNA"/>
</dbReference>
<proteinExistence type="predicted"/>
<keyword evidence="1" id="KW-0808">Transferase</keyword>
<dbReference type="GO" id="GO:0016301">
    <property type="term" value="F:kinase activity"/>
    <property type="evidence" value="ECO:0007669"/>
    <property type="project" value="UniProtKB-KW"/>
</dbReference>
<accession>A0AAV4LTH0</accession>
<protein>
    <submittedName>
        <fullName evidence="1">Histidine kinase</fullName>
    </submittedName>
</protein>
<evidence type="ECO:0000313" key="1">
    <source>
        <dbReference type="EMBL" id="GIX63547.1"/>
    </source>
</evidence>
<dbReference type="AlphaFoldDB" id="A0AAV4LTH0"/>
<sequence length="314" mass="33470">MQLPPSAGFPIVLRYAFSAAAGSLGGSRSIRVPHAVKDDVAVGVAVGVFVTQPPADVGDARDVQVVASVPNAAQLGERDVVAVVRRSAHVGHHGEQLVHDRLLLPPTLHRDGAVGDDRVRQPPHVTAKDAVVVAVDARRGEHEPLQVDDEDRRQLLEDHALRGVGVLVAGVAEELVLPREQLGGAVLLDAVGDVAALEDVDRDRDEGLHGASNGLARVASSLRTQGSLEELADPRAADLVRIRVLDRRQCAVLARAAAPPAFLLHIIARAVIAAQHQRVALLESLDLVHHRVDEVGQELVSVLLVAENEGVWRR</sequence>
<evidence type="ECO:0000313" key="2">
    <source>
        <dbReference type="Proteomes" id="UP001497744"/>
    </source>
</evidence>
<keyword evidence="1" id="KW-0418">Kinase</keyword>
<dbReference type="Proteomes" id="UP001497744">
    <property type="component" value="Unassembled WGS sequence"/>
</dbReference>
<reference evidence="1 2" key="1">
    <citation type="submission" date="2021-06" db="EMBL/GenBank/DDBJ databases">
        <title>Genome sequence of Babesia caballi.</title>
        <authorList>
            <person name="Yamagishi J."/>
            <person name="Kidaka T."/>
            <person name="Ochi A."/>
        </authorList>
    </citation>
    <scope>NUCLEOTIDE SEQUENCE [LARGE SCALE GENOMIC DNA]</scope>
    <source>
        <strain evidence="1">USDA-D6B2</strain>
    </source>
</reference>
<gene>
    <name evidence="1" type="ORF">BcabD6B2_29820</name>
</gene>
<dbReference type="RefSeq" id="XP_067715616.1">
    <property type="nucleotide sequence ID" value="XM_067859515.1"/>
</dbReference>